<sequence length="100" mass="11178">MVSLALMPTLLSSIASSTSRSHLSRYRHHLELSRSPSCRPPPLPLRLTPQGDVRDEGDREGFGHHLSSLLHLPLPRSSSVVRAPVDNDSERWERNSSCRS</sequence>
<dbReference type="AlphaFoldDB" id="A0A427B7K2"/>
<feature type="compositionally biased region" description="Basic and acidic residues" evidence="1">
    <location>
        <begin position="88"/>
        <end position="100"/>
    </location>
</feature>
<protein>
    <submittedName>
        <fullName evidence="2">Uncharacterized protein</fullName>
    </submittedName>
</protein>
<feature type="region of interest" description="Disordered" evidence="1">
    <location>
        <begin position="77"/>
        <end position="100"/>
    </location>
</feature>
<dbReference type="Proteomes" id="UP000287651">
    <property type="component" value="Unassembled WGS sequence"/>
</dbReference>
<proteinExistence type="predicted"/>
<feature type="compositionally biased region" description="Basic and acidic residues" evidence="1">
    <location>
        <begin position="52"/>
        <end position="62"/>
    </location>
</feature>
<accession>A0A427B7K2</accession>
<evidence type="ECO:0000313" key="3">
    <source>
        <dbReference type="Proteomes" id="UP000287651"/>
    </source>
</evidence>
<organism evidence="2 3">
    <name type="scientific">Ensete ventricosum</name>
    <name type="common">Abyssinian banana</name>
    <name type="synonym">Musa ensete</name>
    <dbReference type="NCBI Taxonomy" id="4639"/>
    <lineage>
        <taxon>Eukaryota</taxon>
        <taxon>Viridiplantae</taxon>
        <taxon>Streptophyta</taxon>
        <taxon>Embryophyta</taxon>
        <taxon>Tracheophyta</taxon>
        <taxon>Spermatophyta</taxon>
        <taxon>Magnoliopsida</taxon>
        <taxon>Liliopsida</taxon>
        <taxon>Zingiberales</taxon>
        <taxon>Musaceae</taxon>
        <taxon>Ensete</taxon>
    </lineage>
</organism>
<name>A0A427B7K2_ENSVE</name>
<gene>
    <name evidence="2" type="ORF">B296_00002766</name>
</gene>
<dbReference type="EMBL" id="AMZH03000293">
    <property type="protein sequence ID" value="RRT84480.1"/>
    <property type="molecule type" value="Genomic_DNA"/>
</dbReference>
<comment type="caution">
    <text evidence="2">The sequence shown here is derived from an EMBL/GenBank/DDBJ whole genome shotgun (WGS) entry which is preliminary data.</text>
</comment>
<reference evidence="2 3" key="1">
    <citation type="journal article" date="2014" name="Agronomy (Basel)">
        <title>A Draft Genome Sequence for Ensete ventricosum, the Drought-Tolerant Tree Against Hunger.</title>
        <authorList>
            <person name="Harrison J."/>
            <person name="Moore K.A."/>
            <person name="Paszkiewicz K."/>
            <person name="Jones T."/>
            <person name="Grant M."/>
            <person name="Ambacheew D."/>
            <person name="Muzemil S."/>
            <person name="Studholme D.J."/>
        </authorList>
    </citation>
    <scope>NUCLEOTIDE SEQUENCE [LARGE SCALE GENOMIC DNA]</scope>
</reference>
<evidence type="ECO:0000313" key="2">
    <source>
        <dbReference type="EMBL" id="RRT84480.1"/>
    </source>
</evidence>
<feature type="region of interest" description="Disordered" evidence="1">
    <location>
        <begin position="26"/>
        <end position="62"/>
    </location>
</feature>
<evidence type="ECO:0000256" key="1">
    <source>
        <dbReference type="SAM" id="MobiDB-lite"/>
    </source>
</evidence>